<evidence type="ECO:0000313" key="3">
    <source>
        <dbReference type="Proteomes" id="UP000299102"/>
    </source>
</evidence>
<feature type="region of interest" description="Disordered" evidence="1">
    <location>
        <begin position="44"/>
        <end position="82"/>
    </location>
</feature>
<protein>
    <submittedName>
        <fullName evidence="2">Uncharacterized protein</fullName>
    </submittedName>
</protein>
<name>A0A4C1UHG8_EUMVA</name>
<feature type="compositionally biased region" description="Basic and acidic residues" evidence="1">
    <location>
        <begin position="55"/>
        <end position="82"/>
    </location>
</feature>
<gene>
    <name evidence="2" type="ORF">EVAR_81736_1</name>
</gene>
<organism evidence="2 3">
    <name type="scientific">Eumeta variegata</name>
    <name type="common">Bagworm moth</name>
    <name type="synonym">Eumeta japonica</name>
    <dbReference type="NCBI Taxonomy" id="151549"/>
    <lineage>
        <taxon>Eukaryota</taxon>
        <taxon>Metazoa</taxon>
        <taxon>Ecdysozoa</taxon>
        <taxon>Arthropoda</taxon>
        <taxon>Hexapoda</taxon>
        <taxon>Insecta</taxon>
        <taxon>Pterygota</taxon>
        <taxon>Neoptera</taxon>
        <taxon>Endopterygota</taxon>
        <taxon>Lepidoptera</taxon>
        <taxon>Glossata</taxon>
        <taxon>Ditrysia</taxon>
        <taxon>Tineoidea</taxon>
        <taxon>Psychidae</taxon>
        <taxon>Oiketicinae</taxon>
        <taxon>Eumeta</taxon>
    </lineage>
</organism>
<proteinExistence type="predicted"/>
<evidence type="ECO:0000256" key="1">
    <source>
        <dbReference type="SAM" id="MobiDB-lite"/>
    </source>
</evidence>
<sequence>MSPGARTPRPRPCPRAQASLHRRTPPPVLDIDYAFHYGPLAGRARSDIKPCVVKAPRDRGSSEAEATNTRRNETEAANDEHN</sequence>
<comment type="caution">
    <text evidence="2">The sequence shown here is derived from an EMBL/GenBank/DDBJ whole genome shotgun (WGS) entry which is preliminary data.</text>
</comment>
<accession>A0A4C1UHG8</accession>
<dbReference type="AlphaFoldDB" id="A0A4C1UHG8"/>
<feature type="region of interest" description="Disordered" evidence="1">
    <location>
        <begin position="1"/>
        <end position="28"/>
    </location>
</feature>
<dbReference type="Proteomes" id="UP000299102">
    <property type="component" value="Unassembled WGS sequence"/>
</dbReference>
<keyword evidence="3" id="KW-1185">Reference proteome</keyword>
<reference evidence="2 3" key="1">
    <citation type="journal article" date="2019" name="Commun. Biol.">
        <title>The bagworm genome reveals a unique fibroin gene that provides high tensile strength.</title>
        <authorList>
            <person name="Kono N."/>
            <person name="Nakamura H."/>
            <person name="Ohtoshi R."/>
            <person name="Tomita M."/>
            <person name="Numata K."/>
            <person name="Arakawa K."/>
        </authorList>
    </citation>
    <scope>NUCLEOTIDE SEQUENCE [LARGE SCALE GENOMIC DNA]</scope>
</reference>
<evidence type="ECO:0000313" key="2">
    <source>
        <dbReference type="EMBL" id="GBP25855.1"/>
    </source>
</evidence>
<dbReference type="EMBL" id="BGZK01000173">
    <property type="protein sequence ID" value="GBP25855.1"/>
    <property type="molecule type" value="Genomic_DNA"/>
</dbReference>